<keyword evidence="2" id="KW-1185">Reference proteome</keyword>
<evidence type="ECO:0000313" key="1">
    <source>
        <dbReference type="EMBL" id="KAK2142148.1"/>
    </source>
</evidence>
<protein>
    <submittedName>
        <fullName evidence="1">Uncharacterized protein</fullName>
    </submittedName>
</protein>
<dbReference type="EMBL" id="JAODUP010000992">
    <property type="protein sequence ID" value="KAK2142148.1"/>
    <property type="molecule type" value="Genomic_DNA"/>
</dbReference>
<gene>
    <name evidence="1" type="ORF">LSH36_992g01043</name>
</gene>
<organism evidence="1 2">
    <name type="scientific">Paralvinella palmiformis</name>
    <dbReference type="NCBI Taxonomy" id="53620"/>
    <lineage>
        <taxon>Eukaryota</taxon>
        <taxon>Metazoa</taxon>
        <taxon>Spiralia</taxon>
        <taxon>Lophotrochozoa</taxon>
        <taxon>Annelida</taxon>
        <taxon>Polychaeta</taxon>
        <taxon>Sedentaria</taxon>
        <taxon>Canalipalpata</taxon>
        <taxon>Terebellida</taxon>
        <taxon>Terebelliformia</taxon>
        <taxon>Alvinellidae</taxon>
        <taxon>Paralvinella</taxon>
    </lineage>
</organism>
<proteinExistence type="predicted"/>
<sequence>APIVRCDTKHAYVGDKNVFLRCEVKARPGIGAMFWIIDDNAENVVATTTHQVKLTRKYKSSTSYRSEVSVNGLDAAHRETKSTYYRVTSSAGIDTSIATSYYVIFTLFHCLMVLVCD</sequence>
<comment type="caution">
    <text evidence="1">The sequence shown here is derived from an EMBL/GenBank/DDBJ whole genome shotgun (WGS) entry which is preliminary data.</text>
</comment>
<reference evidence="1" key="1">
    <citation type="journal article" date="2023" name="Mol. Biol. Evol.">
        <title>Third-Generation Sequencing Reveals the Adaptive Role of the Epigenome in Three Deep-Sea Polychaetes.</title>
        <authorList>
            <person name="Perez M."/>
            <person name="Aroh O."/>
            <person name="Sun Y."/>
            <person name="Lan Y."/>
            <person name="Juniper S.K."/>
            <person name="Young C.R."/>
            <person name="Angers B."/>
            <person name="Qian P.Y."/>
        </authorList>
    </citation>
    <scope>NUCLEOTIDE SEQUENCE</scope>
    <source>
        <strain evidence="1">P08H-3</strain>
    </source>
</reference>
<dbReference type="Proteomes" id="UP001208570">
    <property type="component" value="Unassembled WGS sequence"/>
</dbReference>
<accession>A0AAD9MS51</accession>
<dbReference type="AlphaFoldDB" id="A0AAD9MS51"/>
<name>A0AAD9MS51_9ANNE</name>
<feature type="non-terminal residue" evidence="1">
    <location>
        <position position="1"/>
    </location>
</feature>
<evidence type="ECO:0000313" key="2">
    <source>
        <dbReference type="Proteomes" id="UP001208570"/>
    </source>
</evidence>